<sequence length="148" mass="16747">MKSFSILSRTVHTSRAATMRVTRRKTMKRTKRKRSSLPIDRLRRVRVMATQLPYAIASVPMTNTARKRRICAVATIKSGVARRPCTFVPSSGATVARTVRTAKMKMQSSVRSAKRMSFLAMERDAFRSRRSVTAIVTVAMGRMKRIVL</sequence>
<proteinExistence type="predicted"/>
<accession>A0A182SV30</accession>
<dbReference type="VEuPathDB" id="VectorBase:AMAM014031"/>
<organism evidence="1 2">
    <name type="scientific">Anopheles maculatus</name>
    <dbReference type="NCBI Taxonomy" id="74869"/>
    <lineage>
        <taxon>Eukaryota</taxon>
        <taxon>Metazoa</taxon>
        <taxon>Ecdysozoa</taxon>
        <taxon>Arthropoda</taxon>
        <taxon>Hexapoda</taxon>
        <taxon>Insecta</taxon>
        <taxon>Pterygota</taxon>
        <taxon>Neoptera</taxon>
        <taxon>Endopterygota</taxon>
        <taxon>Diptera</taxon>
        <taxon>Nematocera</taxon>
        <taxon>Culicoidea</taxon>
        <taxon>Culicidae</taxon>
        <taxon>Anophelinae</taxon>
        <taxon>Anopheles</taxon>
        <taxon>Anopheles maculatus group</taxon>
    </lineage>
</organism>
<dbReference type="AlphaFoldDB" id="A0A182SV30"/>
<evidence type="ECO:0000313" key="1">
    <source>
        <dbReference type="EnsemblMetazoa" id="AMAM014031-PA"/>
    </source>
</evidence>
<dbReference type="EnsemblMetazoa" id="AMAM014031-RA">
    <property type="protein sequence ID" value="AMAM014031-PA"/>
    <property type="gene ID" value="AMAM014031"/>
</dbReference>
<reference evidence="2" key="1">
    <citation type="submission" date="2013-09" db="EMBL/GenBank/DDBJ databases">
        <title>The Genome Sequence of Anopheles maculatus species B.</title>
        <authorList>
            <consortium name="The Broad Institute Genomics Platform"/>
            <person name="Neafsey D.E."/>
            <person name="Besansky N."/>
            <person name="Howell P."/>
            <person name="Walton C."/>
            <person name="Young S.K."/>
            <person name="Zeng Q."/>
            <person name="Gargeya S."/>
            <person name="Fitzgerald M."/>
            <person name="Haas B."/>
            <person name="Abouelleil A."/>
            <person name="Allen A.W."/>
            <person name="Alvarado L."/>
            <person name="Arachchi H.M."/>
            <person name="Berlin A.M."/>
            <person name="Chapman S.B."/>
            <person name="Gainer-Dewar J."/>
            <person name="Goldberg J."/>
            <person name="Griggs A."/>
            <person name="Gujja S."/>
            <person name="Hansen M."/>
            <person name="Howarth C."/>
            <person name="Imamovic A."/>
            <person name="Ireland A."/>
            <person name="Larimer J."/>
            <person name="McCowan C."/>
            <person name="Murphy C."/>
            <person name="Pearson M."/>
            <person name="Poon T.W."/>
            <person name="Priest M."/>
            <person name="Roberts A."/>
            <person name="Saif S."/>
            <person name="Shea T."/>
            <person name="Sisk P."/>
            <person name="Sykes S."/>
            <person name="Wortman J."/>
            <person name="Nusbaum C."/>
            <person name="Birren B."/>
        </authorList>
    </citation>
    <scope>NUCLEOTIDE SEQUENCE [LARGE SCALE GENOMIC DNA]</scope>
    <source>
        <strain evidence="2">maculatus3</strain>
    </source>
</reference>
<keyword evidence="2" id="KW-1185">Reference proteome</keyword>
<protein>
    <submittedName>
        <fullName evidence="1">Uncharacterized protein</fullName>
    </submittedName>
</protein>
<dbReference type="Proteomes" id="UP000075901">
    <property type="component" value="Unassembled WGS sequence"/>
</dbReference>
<evidence type="ECO:0000313" key="2">
    <source>
        <dbReference type="Proteomes" id="UP000075901"/>
    </source>
</evidence>
<reference evidence="1" key="2">
    <citation type="submission" date="2020-05" db="UniProtKB">
        <authorList>
            <consortium name="EnsemblMetazoa"/>
        </authorList>
    </citation>
    <scope>IDENTIFICATION</scope>
    <source>
        <strain evidence="1">maculatus3</strain>
    </source>
</reference>
<name>A0A182SV30_9DIPT</name>